<feature type="compositionally biased region" description="Polar residues" evidence="1">
    <location>
        <begin position="11"/>
        <end position="23"/>
    </location>
</feature>
<feature type="transmembrane region" description="Helical" evidence="2">
    <location>
        <begin position="411"/>
        <end position="430"/>
    </location>
</feature>
<accession>A0ABM0UQ92</accession>
<organism evidence="3 4">
    <name type="scientific">Camelina sativa</name>
    <name type="common">False flax</name>
    <name type="synonym">Myagrum sativum</name>
    <dbReference type="NCBI Taxonomy" id="90675"/>
    <lineage>
        <taxon>Eukaryota</taxon>
        <taxon>Viridiplantae</taxon>
        <taxon>Streptophyta</taxon>
        <taxon>Embryophyta</taxon>
        <taxon>Tracheophyta</taxon>
        <taxon>Spermatophyta</taxon>
        <taxon>Magnoliopsida</taxon>
        <taxon>eudicotyledons</taxon>
        <taxon>Gunneridae</taxon>
        <taxon>Pentapetalae</taxon>
        <taxon>rosids</taxon>
        <taxon>malvids</taxon>
        <taxon>Brassicales</taxon>
        <taxon>Brassicaceae</taxon>
        <taxon>Camelineae</taxon>
        <taxon>Camelina</taxon>
    </lineage>
</organism>
<keyword evidence="2" id="KW-0812">Transmembrane</keyword>
<name>A0ABM0UQ92_CAMSA</name>
<feature type="transmembrane region" description="Helical" evidence="2">
    <location>
        <begin position="442"/>
        <end position="461"/>
    </location>
</feature>
<dbReference type="GeneID" id="104727134"/>
<feature type="region of interest" description="Disordered" evidence="1">
    <location>
        <begin position="1"/>
        <end position="91"/>
    </location>
</feature>
<dbReference type="PANTHER" id="PTHR35322">
    <property type="entry name" value="PROTEIN CPR-5"/>
    <property type="match status" value="1"/>
</dbReference>
<dbReference type="PANTHER" id="PTHR35322:SF2">
    <property type="entry name" value="PROTEIN CPR-5"/>
    <property type="match status" value="1"/>
</dbReference>
<evidence type="ECO:0000313" key="3">
    <source>
        <dbReference type="Proteomes" id="UP000694864"/>
    </source>
</evidence>
<sequence>MEALLLLSSSPEPQKSITDPANSKSDHQSDEEVKDETMMKKKKKKTKQSDSGKRKHKGKKKEMNNDEASSSSCSISSTSNSNSTRRVSRVAHRLRNPTVRLGMSRRSVAERQAEALAFPLGMSFAALANLVLQRKNAAGQNVFVDDLAMISARAATETVASVYGYKLGSFATTFEKSFNHTLRILKVTNESANPRQLNNDDVGRCNLDCSIIDEYSDTELSAKETSSSTSVYEVIQGSAIATTSMNELVLHEPSRQLSCIPPLSSEMSSTAVVRCLTEANDLQREANSLKKIGLTYKKMELGINYESNSLQKSQLEVDVSKTAFKKEKFKTELEDTRKAEMVTKIMDWLGLSVFSMSVSMFIGAYNFSLKRIEDATAACEPSEEPSSTWWVPKHVSTLNSEFHTMICRIRVWVQFVFGLIMLLVLAYFIMQRSSGRTQAMPISFIVIVLGIFCGLPVKVCVDTLGGDGKLWLMFWEVFCLFHLFANVFTLALYGLMHGPINVTQVTKSSRCKTLFPYWARRSVFYVVFIFVLPAITGLLPFATFGEWRDLAMDNFFGGSASDSKV</sequence>
<feature type="compositionally biased region" description="Basic and acidic residues" evidence="1">
    <location>
        <begin position="24"/>
        <end position="39"/>
    </location>
</feature>
<feature type="transmembrane region" description="Helical" evidence="2">
    <location>
        <begin position="473"/>
        <end position="496"/>
    </location>
</feature>
<keyword evidence="2" id="KW-0472">Membrane</keyword>
<evidence type="ECO:0000256" key="1">
    <source>
        <dbReference type="SAM" id="MobiDB-lite"/>
    </source>
</evidence>
<keyword evidence="3" id="KW-1185">Reference proteome</keyword>
<gene>
    <name evidence="4" type="primary">LOC104727134</name>
</gene>
<feature type="transmembrane region" description="Helical" evidence="2">
    <location>
        <begin position="523"/>
        <end position="544"/>
    </location>
</feature>
<keyword evidence="2" id="KW-1133">Transmembrane helix</keyword>
<proteinExistence type="predicted"/>
<reference evidence="3" key="1">
    <citation type="journal article" date="2014" name="Nat. Commun.">
        <title>The emerging biofuel crop Camelina sativa retains a highly undifferentiated hexaploid genome structure.</title>
        <authorList>
            <person name="Kagale S."/>
            <person name="Koh C."/>
            <person name="Nixon J."/>
            <person name="Bollina V."/>
            <person name="Clarke W.E."/>
            <person name="Tuteja R."/>
            <person name="Spillane C."/>
            <person name="Robinson S.J."/>
            <person name="Links M.G."/>
            <person name="Clarke C."/>
            <person name="Higgins E.E."/>
            <person name="Huebert T."/>
            <person name="Sharpe A.G."/>
            <person name="Parkin I.A."/>
        </authorList>
    </citation>
    <scope>NUCLEOTIDE SEQUENCE [LARGE SCALE GENOMIC DNA]</scope>
    <source>
        <strain evidence="3">cv. DH55</strain>
    </source>
</reference>
<dbReference type="InterPro" id="IPR044708">
    <property type="entry name" value="CPR5"/>
</dbReference>
<evidence type="ECO:0000313" key="4">
    <source>
        <dbReference type="RefSeq" id="XP_010444453.1"/>
    </source>
</evidence>
<evidence type="ECO:0000256" key="2">
    <source>
        <dbReference type="SAM" id="Phobius"/>
    </source>
</evidence>
<reference evidence="4" key="2">
    <citation type="submission" date="2025-08" db="UniProtKB">
        <authorList>
            <consortium name="RefSeq"/>
        </authorList>
    </citation>
    <scope>IDENTIFICATION</scope>
    <source>
        <tissue evidence="4">Leaf</tissue>
    </source>
</reference>
<dbReference type="Proteomes" id="UP000694864">
    <property type="component" value="Chromosome 11"/>
</dbReference>
<feature type="compositionally biased region" description="Low complexity" evidence="1">
    <location>
        <begin position="69"/>
        <end position="85"/>
    </location>
</feature>
<dbReference type="RefSeq" id="XP_010444453.1">
    <property type="nucleotide sequence ID" value="XM_010446151.1"/>
</dbReference>
<protein>
    <submittedName>
        <fullName evidence="4">Protein CPR-5</fullName>
    </submittedName>
</protein>
<feature type="compositionally biased region" description="Low complexity" evidence="1">
    <location>
        <begin position="1"/>
        <end position="10"/>
    </location>
</feature>